<evidence type="ECO:0000313" key="1">
    <source>
        <dbReference type="EMBL" id="CAI9955276.1"/>
    </source>
</evidence>
<evidence type="ECO:0000313" key="3">
    <source>
        <dbReference type="Proteomes" id="UP001642409"/>
    </source>
</evidence>
<sequence length="495" mass="52774">MYVQSITHQITTSSNFSAGYVFNSAAVIQNAFIDISDNVYSTIVYPLFQSQSTLQNLKIQFGTQTFNSGSLLLSSSSVSINQMNIISRPGSQLTVNSAQLLNILTSSSSSANVANLLVNLSFAPSRGNITLINNINSVFNVSGYQVLGTYTSTGSVAMLGLNLNSATVNINDASFKPTAFNVGTGSSYLFGYAGTTSTIHINNFAVILGSSTNFLLLASISTTDNYRNYYQFGGIMASFSSNSVLNVNNVILDSYQRFDTSYVGYSGFLVGSNEFYDKGRITIQNVCLQQNTMGSAQFNVFGLLGSNKGQTFIQNAFIAFTAQGELIEIFGIIGNQVGSSIYAEIVNSITQVNVISKIDGTKVGSLFGVESAKNCLVQNTSVAGGSIRSSFYVGGFIGYQYFSLNILNSSIQQTAISSEREVGGFIGIQYSGQVTFTNSKIQSVRILSVKNNSVGIIVGYVSGNVNFVSSSSADIYVNNVLRGNCAVLSNCNNGC</sequence>
<name>A0AA86QA98_9EUKA</name>
<organism evidence="1">
    <name type="scientific">Hexamita inflata</name>
    <dbReference type="NCBI Taxonomy" id="28002"/>
    <lineage>
        <taxon>Eukaryota</taxon>
        <taxon>Metamonada</taxon>
        <taxon>Diplomonadida</taxon>
        <taxon>Hexamitidae</taxon>
        <taxon>Hexamitinae</taxon>
        <taxon>Hexamita</taxon>
    </lineage>
</organism>
<gene>
    <name evidence="1" type="ORF">HINF_LOCUS42921</name>
    <name evidence="2" type="ORF">HINF_LOCUS5106</name>
</gene>
<reference evidence="2 3" key="2">
    <citation type="submission" date="2024-07" db="EMBL/GenBank/DDBJ databases">
        <authorList>
            <person name="Akdeniz Z."/>
        </authorList>
    </citation>
    <scope>NUCLEOTIDE SEQUENCE [LARGE SCALE GENOMIC DNA]</scope>
</reference>
<comment type="caution">
    <text evidence="1">The sequence shown here is derived from an EMBL/GenBank/DDBJ whole genome shotgun (WGS) entry which is preliminary data.</text>
</comment>
<accession>A0AA86QA98</accession>
<dbReference type="EMBL" id="CATOUU010000865">
    <property type="protein sequence ID" value="CAI9955276.1"/>
    <property type="molecule type" value="Genomic_DNA"/>
</dbReference>
<proteinExistence type="predicted"/>
<keyword evidence="3" id="KW-1185">Reference proteome</keyword>
<evidence type="ECO:0000313" key="2">
    <source>
        <dbReference type="EMBL" id="CAL5978959.1"/>
    </source>
</evidence>
<protein>
    <submittedName>
        <fullName evidence="2">Hypothetical_protein</fullName>
    </submittedName>
</protein>
<reference evidence="1" key="1">
    <citation type="submission" date="2023-06" db="EMBL/GenBank/DDBJ databases">
        <authorList>
            <person name="Kurt Z."/>
        </authorList>
    </citation>
    <scope>NUCLEOTIDE SEQUENCE</scope>
</reference>
<dbReference type="AlphaFoldDB" id="A0AA86QA98"/>
<dbReference type="EMBL" id="CAXDID020000010">
    <property type="protein sequence ID" value="CAL5978959.1"/>
    <property type="molecule type" value="Genomic_DNA"/>
</dbReference>
<dbReference type="Proteomes" id="UP001642409">
    <property type="component" value="Unassembled WGS sequence"/>
</dbReference>